<dbReference type="PANTHER" id="PTHR30026">
    <property type="entry name" value="OUTER MEMBRANE PROTEIN TOLC"/>
    <property type="match status" value="1"/>
</dbReference>
<comment type="subcellular location">
    <subcellularLocation>
        <location evidence="1">Cell outer membrane</location>
    </subcellularLocation>
</comment>
<comment type="similarity">
    <text evidence="2">Belongs to the outer membrane factor (OMF) (TC 1.B.17) family.</text>
</comment>
<proteinExistence type="inferred from homology"/>
<dbReference type="GO" id="GO:0015288">
    <property type="term" value="F:porin activity"/>
    <property type="evidence" value="ECO:0007669"/>
    <property type="project" value="TreeGrafter"/>
</dbReference>
<dbReference type="Proteomes" id="UP000221860">
    <property type="component" value="Unassembled WGS sequence"/>
</dbReference>
<accession>A0A2G1ML13</accession>
<dbReference type="GO" id="GO:1990281">
    <property type="term" value="C:efflux pump complex"/>
    <property type="evidence" value="ECO:0007669"/>
    <property type="project" value="TreeGrafter"/>
</dbReference>
<dbReference type="AlphaFoldDB" id="A0A2G1ML13"/>
<dbReference type="SUPFAM" id="SSF56954">
    <property type="entry name" value="Outer membrane efflux proteins (OEP)"/>
    <property type="match status" value="1"/>
</dbReference>
<evidence type="ECO:0000313" key="9">
    <source>
        <dbReference type="EMBL" id="PHP29443.1"/>
    </source>
</evidence>
<dbReference type="GO" id="GO:0015562">
    <property type="term" value="F:efflux transmembrane transporter activity"/>
    <property type="evidence" value="ECO:0007669"/>
    <property type="project" value="InterPro"/>
</dbReference>
<evidence type="ECO:0000313" key="10">
    <source>
        <dbReference type="Proteomes" id="UP000221860"/>
    </source>
</evidence>
<evidence type="ECO:0000256" key="6">
    <source>
        <dbReference type="ARBA" id="ARBA00023136"/>
    </source>
</evidence>
<dbReference type="PANTHER" id="PTHR30026:SF22">
    <property type="entry name" value="OUTER MEMBRANE EFFLUX PROTEIN"/>
    <property type="match status" value="1"/>
</dbReference>
<feature type="signal peptide" evidence="8">
    <location>
        <begin position="1"/>
        <end position="21"/>
    </location>
</feature>
<keyword evidence="5" id="KW-0812">Transmembrane</keyword>
<keyword evidence="7" id="KW-0998">Cell outer membrane</keyword>
<dbReference type="NCBIfam" id="TIGR01844">
    <property type="entry name" value="type_I_sec_TolC"/>
    <property type="match status" value="1"/>
</dbReference>
<keyword evidence="8" id="KW-0732">Signal</keyword>
<evidence type="ECO:0000256" key="4">
    <source>
        <dbReference type="ARBA" id="ARBA00022452"/>
    </source>
</evidence>
<keyword evidence="10" id="KW-1185">Reference proteome</keyword>
<dbReference type="EMBL" id="NQWH01000003">
    <property type="protein sequence ID" value="PHP29443.1"/>
    <property type="molecule type" value="Genomic_DNA"/>
</dbReference>
<keyword evidence="4" id="KW-1134">Transmembrane beta strand</keyword>
<evidence type="ECO:0000256" key="8">
    <source>
        <dbReference type="SAM" id="SignalP"/>
    </source>
</evidence>
<dbReference type="InterPro" id="IPR010130">
    <property type="entry name" value="T1SS_OMP_TolC"/>
</dbReference>
<feature type="chain" id="PRO_5013605479" evidence="8">
    <location>
        <begin position="22"/>
        <end position="467"/>
    </location>
</feature>
<evidence type="ECO:0000256" key="3">
    <source>
        <dbReference type="ARBA" id="ARBA00022448"/>
    </source>
</evidence>
<reference evidence="9 10" key="1">
    <citation type="submission" date="2017-08" db="EMBL/GenBank/DDBJ databases">
        <title>Draft Genome Sequence of Loktanella cinnabarina Strain XM1, Isolated from Coastal Surface Water.</title>
        <authorList>
            <person name="Ma R."/>
            <person name="Wang J."/>
            <person name="Wang Q."/>
            <person name="Ma Z."/>
            <person name="Li J."/>
            <person name="Chen L."/>
        </authorList>
    </citation>
    <scope>NUCLEOTIDE SEQUENCE [LARGE SCALE GENOMIC DNA]</scope>
    <source>
        <strain evidence="9 10">XM1</strain>
    </source>
</reference>
<dbReference type="InterPro" id="IPR003423">
    <property type="entry name" value="OMP_efflux"/>
</dbReference>
<dbReference type="InterPro" id="IPR051906">
    <property type="entry name" value="TolC-like"/>
</dbReference>
<sequence>MRRFWGSLILGAGLAAALAGATRAETLADALAYGYENSGLLEQNRALLRAADEGSAQLLATLRPIISWSANTSAASSSSIRGLNAAERRANDIEFDNINLSAQATLSASLLLYDGGQTRYSLDSQKALVLSTREQLRQVELQVLQRIVDAYLGVQRAAAFVELRRNNLRLITQELQAARDRFEVGEITRTDVSLAEAQLASARSALAANEGDLVQAQAEFRAAVGRAPGSLATVPDARIPGSLEEAQAIARREHPAILQAQHSISVAELNIAAAEAAKRPTLSLGSSISIDNEFEDSESIGLSLDQTLYSGGRVESRVREAKARRDAARAALLNSSRTIDRNVANAYALLQVARASIEASGREVRAAQVAFDGLREEAQLGARTTLDVLNAEQDLLDARATLVSAQIDETLATYVVLSAIGRLTAEQLGLPVQVYDPTAYYNLVRNAPSGSSEQGRALDRVLEAIGR</sequence>
<name>A0A2G1ML13_9RHOB</name>
<keyword evidence="3" id="KW-0813">Transport</keyword>
<organism evidence="9 10">
    <name type="scientific">Limimaricola cinnabarinus</name>
    <dbReference type="NCBI Taxonomy" id="1125964"/>
    <lineage>
        <taxon>Bacteria</taxon>
        <taxon>Pseudomonadati</taxon>
        <taxon>Pseudomonadota</taxon>
        <taxon>Alphaproteobacteria</taxon>
        <taxon>Rhodobacterales</taxon>
        <taxon>Paracoccaceae</taxon>
        <taxon>Limimaricola</taxon>
    </lineage>
</organism>
<comment type="caution">
    <text evidence="9">The sequence shown here is derived from an EMBL/GenBank/DDBJ whole genome shotgun (WGS) entry which is preliminary data.</text>
</comment>
<dbReference type="Pfam" id="PF02321">
    <property type="entry name" value="OEP"/>
    <property type="match status" value="2"/>
</dbReference>
<protein>
    <submittedName>
        <fullName evidence="9">Transporter</fullName>
    </submittedName>
</protein>
<evidence type="ECO:0000256" key="1">
    <source>
        <dbReference type="ARBA" id="ARBA00004442"/>
    </source>
</evidence>
<keyword evidence="6" id="KW-0472">Membrane</keyword>
<evidence type="ECO:0000256" key="2">
    <source>
        <dbReference type="ARBA" id="ARBA00007613"/>
    </source>
</evidence>
<gene>
    <name evidence="9" type="ORF">CJ301_02975</name>
</gene>
<dbReference type="OrthoDB" id="9789368at2"/>
<dbReference type="GO" id="GO:0009279">
    <property type="term" value="C:cell outer membrane"/>
    <property type="evidence" value="ECO:0007669"/>
    <property type="project" value="UniProtKB-SubCell"/>
</dbReference>
<evidence type="ECO:0000256" key="5">
    <source>
        <dbReference type="ARBA" id="ARBA00022692"/>
    </source>
</evidence>
<evidence type="ECO:0000256" key="7">
    <source>
        <dbReference type="ARBA" id="ARBA00023237"/>
    </source>
</evidence>
<dbReference type="Gene3D" id="1.20.1600.10">
    <property type="entry name" value="Outer membrane efflux proteins (OEP)"/>
    <property type="match status" value="1"/>
</dbReference>